<dbReference type="AlphaFoldDB" id="A0AAD1D776"/>
<dbReference type="KEGG" id="smic:SmB9_21670"/>
<evidence type="ECO:0000313" key="4">
    <source>
        <dbReference type="Proteomes" id="UP000275727"/>
    </source>
</evidence>
<dbReference type="InterPro" id="IPR013096">
    <property type="entry name" value="Cupin_2"/>
</dbReference>
<gene>
    <name evidence="3" type="ORF">SmB9_21670</name>
</gene>
<dbReference type="InterPro" id="IPR010982">
    <property type="entry name" value="Lambda_DNA-bd_dom_sf"/>
</dbReference>
<dbReference type="SUPFAM" id="SSF51182">
    <property type="entry name" value="RmlC-like cupins"/>
    <property type="match status" value="1"/>
</dbReference>
<protein>
    <submittedName>
        <fullName evidence="3">XRE family transcriptional regulator</fullName>
    </submittedName>
</protein>
<dbReference type="InterPro" id="IPR001387">
    <property type="entry name" value="Cro/C1-type_HTH"/>
</dbReference>
<sequence>MWFNNMNAVEEGGMSEDLGVGWRLRHVRQAAGLSQRVLAKRAGITNSTISLIEADRANPSLGALKRILDAIPVGLSAFFALEREPDDAMFHAASDLVEIGKGHVSYRQVGRSMSGRKLQMLDECYKPGSDTGRIPLSHDGEEAGIIICGQIEVTVGNERRVLGPGDAYSFDSRIPHRFRCVSDVPARVVSACTPPTF</sequence>
<dbReference type="CDD" id="cd00093">
    <property type="entry name" value="HTH_XRE"/>
    <property type="match status" value="1"/>
</dbReference>
<dbReference type="Pfam" id="PF13560">
    <property type="entry name" value="HTH_31"/>
    <property type="match status" value="1"/>
</dbReference>
<dbReference type="PANTHER" id="PTHR46797:SF11">
    <property type="entry name" value="HTH-TYPE TRANSCRIPTIONAL REGULATOR PUUR"/>
    <property type="match status" value="1"/>
</dbReference>
<dbReference type="SMART" id="SM00530">
    <property type="entry name" value="HTH_XRE"/>
    <property type="match status" value="1"/>
</dbReference>
<dbReference type="InterPro" id="IPR050807">
    <property type="entry name" value="TransReg_Diox_bact_type"/>
</dbReference>
<accession>A0AAD1D776</accession>
<dbReference type="GO" id="GO:0005829">
    <property type="term" value="C:cytosol"/>
    <property type="evidence" value="ECO:0007669"/>
    <property type="project" value="TreeGrafter"/>
</dbReference>
<dbReference type="Gene3D" id="2.60.120.10">
    <property type="entry name" value="Jelly Rolls"/>
    <property type="match status" value="1"/>
</dbReference>
<evidence type="ECO:0000259" key="2">
    <source>
        <dbReference type="PROSITE" id="PS50943"/>
    </source>
</evidence>
<dbReference type="GO" id="GO:0003700">
    <property type="term" value="F:DNA-binding transcription factor activity"/>
    <property type="evidence" value="ECO:0007669"/>
    <property type="project" value="TreeGrafter"/>
</dbReference>
<dbReference type="GO" id="GO:0003677">
    <property type="term" value="F:DNA binding"/>
    <property type="evidence" value="ECO:0007669"/>
    <property type="project" value="UniProtKB-KW"/>
</dbReference>
<reference evidence="3 4" key="1">
    <citation type="submission" date="2018-06" db="EMBL/GenBank/DDBJ databases">
        <title>Complete Genome Sequence of the Microcystin-Degrading Bacterium Sphingosinicella microcystinivorans Strain B-9.</title>
        <authorList>
            <person name="Jin H."/>
            <person name="Nishizawa T."/>
            <person name="Guo Y."/>
            <person name="Nishizawa A."/>
            <person name="Park H."/>
            <person name="Kato H."/>
            <person name="Tsuji K."/>
            <person name="Harada K."/>
        </authorList>
    </citation>
    <scope>NUCLEOTIDE SEQUENCE [LARGE SCALE GENOMIC DNA]</scope>
    <source>
        <strain evidence="3 4">B9</strain>
    </source>
</reference>
<dbReference type="RefSeq" id="WP_243446543.1">
    <property type="nucleotide sequence ID" value="NZ_RBWX01000007.1"/>
</dbReference>
<dbReference type="Gene3D" id="1.10.260.40">
    <property type="entry name" value="lambda repressor-like DNA-binding domains"/>
    <property type="match status" value="1"/>
</dbReference>
<feature type="domain" description="HTH cro/C1-type" evidence="2">
    <location>
        <begin position="24"/>
        <end position="78"/>
    </location>
</feature>
<dbReference type="CDD" id="cd02209">
    <property type="entry name" value="cupin_XRE_C"/>
    <property type="match status" value="1"/>
</dbReference>
<dbReference type="Pfam" id="PF07883">
    <property type="entry name" value="Cupin_2"/>
    <property type="match status" value="1"/>
</dbReference>
<name>A0AAD1D776_SPHMI</name>
<dbReference type="PANTHER" id="PTHR46797">
    <property type="entry name" value="HTH-TYPE TRANSCRIPTIONAL REGULATOR"/>
    <property type="match status" value="1"/>
</dbReference>
<evidence type="ECO:0000313" key="3">
    <source>
        <dbReference type="EMBL" id="BBE34509.1"/>
    </source>
</evidence>
<dbReference type="SUPFAM" id="SSF47413">
    <property type="entry name" value="lambda repressor-like DNA-binding domains"/>
    <property type="match status" value="1"/>
</dbReference>
<proteinExistence type="predicted"/>
<dbReference type="InterPro" id="IPR011051">
    <property type="entry name" value="RmlC_Cupin_sf"/>
</dbReference>
<dbReference type="Proteomes" id="UP000275727">
    <property type="component" value="Chromosome"/>
</dbReference>
<evidence type="ECO:0000256" key="1">
    <source>
        <dbReference type="ARBA" id="ARBA00023125"/>
    </source>
</evidence>
<keyword evidence="1" id="KW-0238">DNA-binding</keyword>
<dbReference type="InterPro" id="IPR014710">
    <property type="entry name" value="RmlC-like_jellyroll"/>
</dbReference>
<organism evidence="3 4">
    <name type="scientific">Sphingosinicella microcystinivorans</name>
    <dbReference type="NCBI Taxonomy" id="335406"/>
    <lineage>
        <taxon>Bacteria</taxon>
        <taxon>Pseudomonadati</taxon>
        <taxon>Pseudomonadota</taxon>
        <taxon>Alphaproteobacteria</taxon>
        <taxon>Sphingomonadales</taxon>
        <taxon>Sphingosinicellaceae</taxon>
        <taxon>Sphingosinicella</taxon>
    </lineage>
</organism>
<dbReference type="EMBL" id="AP018711">
    <property type="protein sequence ID" value="BBE34509.1"/>
    <property type="molecule type" value="Genomic_DNA"/>
</dbReference>
<dbReference type="PROSITE" id="PS50943">
    <property type="entry name" value="HTH_CROC1"/>
    <property type="match status" value="1"/>
</dbReference>